<comment type="caution">
    <text evidence="1">The sequence shown here is derived from an EMBL/GenBank/DDBJ whole genome shotgun (WGS) entry which is preliminary data.</text>
</comment>
<accession>A0A9N9BBN5</accession>
<reference evidence="1" key="1">
    <citation type="submission" date="2021-06" db="EMBL/GenBank/DDBJ databases">
        <authorList>
            <person name="Kallberg Y."/>
            <person name="Tangrot J."/>
            <person name="Rosling A."/>
        </authorList>
    </citation>
    <scope>NUCLEOTIDE SEQUENCE</scope>
    <source>
        <strain evidence="1">87-6 pot B 2015</strain>
    </source>
</reference>
<protein>
    <submittedName>
        <fullName evidence="1">8268_t:CDS:1</fullName>
    </submittedName>
</protein>
<gene>
    <name evidence="1" type="ORF">FMOSSE_LOCUS6873</name>
</gene>
<keyword evidence="2" id="KW-1185">Reference proteome</keyword>
<dbReference type="AlphaFoldDB" id="A0A9N9BBN5"/>
<dbReference type="InterPro" id="IPR011009">
    <property type="entry name" value="Kinase-like_dom_sf"/>
</dbReference>
<dbReference type="Proteomes" id="UP000789375">
    <property type="component" value="Unassembled WGS sequence"/>
</dbReference>
<organism evidence="1 2">
    <name type="scientific">Funneliformis mosseae</name>
    <name type="common">Endomycorrhizal fungus</name>
    <name type="synonym">Glomus mosseae</name>
    <dbReference type="NCBI Taxonomy" id="27381"/>
    <lineage>
        <taxon>Eukaryota</taxon>
        <taxon>Fungi</taxon>
        <taxon>Fungi incertae sedis</taxon>
        <taxon>Mucoromycota</taxon>
        <taxon>Glomeromycotina</taxon>
        <taxon>Glomeromycetes</taxon>
        <taxon>Glomerales</taxon>
        <taxon>Glomeraceae</taxon>
        <taxon>Funneliformis</taxon>
    </lineage>
</organism>
<evidence type="ECO:0000313" key="2">
    <source>
        <dbReference type="Proteomes" id="UP000789375"/>
    </source>
</evidence>
<evidence type="ECO:0000313" key="1">
    <source>
        <dbReference type="EMBL" id="CAG8559259.1"/>
    </source>
</evidence>
<dbReference type="SUPFAM" id="SSF56112">
    <property type="entry name" value="Protein kinase-like (PK-like)"/>
    <property type="match status" value="1"/>
</dbReference>
<dbReference type="EMBL" id="CAJVPP010001500">
    <property type="protein sequence ID" value="CAG8559259.1"/>
    <property type="molecule type" value="Genomic_DNA"/>
</dbReference>
<proteinExistence type="predicted"/>
<sequence>MADIYSNEKLYQVLECNMYVTSILYLLIEVKNEIGIGKCDLITQSDYEVIINDIEKAVLHLYKNNLIFVDLHDSNILVIRNSKGYHRILIDFDWVSRENVKFYLLLINLDIIWLIEVRDNELLKKKYDVYWLN</sequence>
<name>A0A9N9BBN5_FUNMO</name>